<name>A0A086JLL7_TOXGO</name>
<comment type="caution">
    <text evidence="3">The sequence shown here is derived from an EMBL/GenBank/DDBJ whole genome shotgun (WGS) entry which is preliminary data.</text>
</comment>
<dbReference type="OrthoDB" id="10267247at2759"/>
<feature type="compositionally biased region" description="Low complexity" evidence="1">
    <location>
        <begin position="489"/>
        <end position="502"/>
    </location>
</feature>
<feature type="region of interest" description="Disordered" evidence="1">
    <location>
        <begin position="465"/>
        <end position="502"/>
    </location>
</feature>
<feature type="compositionally biased region" description="Low complexity" evidence="1">
    <location>
        <begin position="149"/>
        <end position="165"/>
    </location>
</feature>
<feature type="compositionally biased region" description="Low complexity" evidence="1">
    <location>
        <begin position="238"/>
        <end position="252"/>
    </location>
</feature>
<dbReference type="VEuPathDB" id="ToxoDB:TGP89_289130"/>
<feature type="region of interest" description="Disordered" evidence="1">
    <location>
        <begin position="1"/>
        <end position="24"/>
    </location>
</feature>
<organism evidence="3 4">
    <name type="scientific">Toxoplasma gondii p89</name>
    <dbReference type="NCBI Taxonomy" id="943119"/>
    <lineage>
        <taxon>Eukaryota</taxon>
        <taxon>Sar</taxon>
        <taxon>Alveolata</taxon>
        <taxon>Apicomplexa</taxon>
        <taxon>Conoidasida</taxon>
        <taxon>Coccidia</taxon>
        <taxon>Eucoccidiorida</taxon>
        <taxon>Eimeriorina</taxon>
        <taxon>Sarcocystidae</taxon>
        <taxon>Toxoplasma</taxon>
    </lineage>
</organism>
<evidence type="ECO:0000313" key="3">
    <source>
        <dbReference type="EMBL" id="KFG33035.1"/>
    </source>
</evidence>
<evidence type="ECO:0000313" key="4">
    <source>
        <dbReference type="Proteomes" id="UP000028828"/>
    </source>
</evidence>
<evidence type="ECO:0000256" key="2">
    <source>
        <dbReference type="SAM" id="Phobius"/>
    </source>
</evidence>
<proteinExistence type="predicted"/>
<keyword evidence="2" id="KW-1133">Transmembrane helix</keyword>
<accession>A0A086JLL7</accession>
<gene>
    <name evidence="3" type="ORF">TGP89_289130</name>
</gene>
<reference evidence="3 4" key="1">
    <citation type="submission" date="2014-03" db="EMBL/GenBank/DDBJ databases">
        <authorList>
            <person name="Sibley D."/>
            <person name="Venepally P."/>
            <person name="Karamycheva S."/>
            <person name="Hadjithomas M."/>
            <person name="Khan A."/>
            <person name="Brunk B."/>
            <person name="Roos D."/>
            <person name="Caler E."/>
            <person name="Lorenzi H."/>
        </authorList>
    </citation>
    <scope>NUCLEOTIDE SEQUENCE [LARGE SCALE GENOMIC DNA]</scope>
    <source>
        <strain evidence="4">p89</strain>
    </source>
</reference>
<feature type="region of interest" description="Disordered" evidence="1">
    <location>
        <begin position="212"/>
        <end position="289"/>
    </location>
</feature>
<feature type="compositionally biased region" description="Low complexity" evidence="1">
    <location>
        <begin position="264"/>
        <end position="289"/>
    </location>
</feature>
<feature type="region of interest" description="Disordered" evidence="1">
    <location>
        <begin position="149"/>
        <end position="181"/>
    </location>
</feature>
<sequence>MDSPPVSQRFHAGKPRKREQPRSNARCASTMDLTLCVSGNAPRPARFCAAACVEKPRGSAFLAANTYRGMVRTKAFPAFLLLGFAVVLFAAFCFPSGAQAAVSERFLRGNSRDKKPDGQVEFAAEQVSAAGDSRVSLLDASLKSSVSSQSALPALQHSPAGGPSQPVSPPPPPVFDAATSSSAAVKASSPDYFLPQTSSAVLPPSAILPPSATAEVQSSATAGKSRREDQSETTQIQASAAGVSAEAEGVSALRPETPELLRGSSTPDAAISPSPAASSGPHPSLPHASSALSTADLEFLEATASNKGRTPPVVTSRRPFYPSLLPGANIASVALEKGLSFPSPERKRGSSLPEDHFVHAGPLPKLVSVEETRRAERLLKFQEDERARKGLETLQALLAQPVQTQTVPLLPLKVLNGKEEAVTLEPCECSDCADEAKTKRKDGELGPPCECKDCRRKAEEEARRRAAEKAAEEEANGTPEETVEGTVDNTEANETTTSTPSTPLSAEAQLLLKGAELRTADARLACPVDVTRFGIFLGAASLLVPLF</sequence>
<protein>
    <submittedName>
        <fullName evidence="3">Putative transmembrane protein</fullName>
    </submittedName>
</protein>
<evidence type="ECO:0000256" key="1">
    <source>
        <dbReference type="SAM" id="MobiDB-lite"/>
    </source>
</evidence>
<dbReference type="AlphaFoldDB" id="A0A086JLL7"/>
<keyword evidence="2" id="KW-0472">Membrane</keyword>
<keyword evidence="2 3" id="KW-0812">Transmembrane</keyword>
<dbReference type="EMBL" id="AEYI02001794">
    <property type="protein sequence ID" value="KFG33035.1"/>
    <property type="molecule type" value="Genomic_DNA"/>
</dbReference>
<dbReference type="Proteomes" id="UP000028828">
    <property type="component" value="Unassembled WGS sequence"/>
</dbReference>
<feature type="transmembrane region" description="Helical" evidence="2">
    <location>
        <begin position="78"/>
        <end position="98"/>
    </location>
</feature>